<dbReference type="InterPro" id="IPR029787">
    <property type="entry name" value="Nucleotide_cyclase"/>
</dbReference>
<dbReference type="SMART" id="SM00267">
    <property type="entry name" value="GGDEF"/>
    <property type="match status" value="1"/>
</dbReference>
<accession>A0A2G1DL26</accession>
<comment type="catalytic activity">
    <reaction evidence="2">
        <text>2 GTP = 3',3'-c-di-GMP + 2 diphosphate</text>
        <dbReference type="Rhea" id="RHEA:24898"/>
        <dbReference type="ChEBI" id="CHEBI:33019"/>
        <dbReference type="ChEBI" id="CHEBI:37565"/>
        <dbReference type="ChEBI" id="CHEBI:58805"/>
        <dbReference type="EC" id="2.7.7.65"/>
    </reaction>
</comment>
<dbReference type="GO" id="GO:1902201">
    <property type="term" value="P:negative regulation of bacterial-type flagellum-dependent cell motility"/>
    <property type="evidence" value="ECO:0007669"/>
    <property type="project" value="TreeGrafter"/>
</dbReference>
<feature type="domain" description="GGDEF" evidence="4">
    <location>
        <begin position="284"/>
        <end position="416"/>
    </location>
</feature>
<dbReference type="Proteomes" id="UP000221222">
    <property type="component" value="Unassembled WGS sequence"/>
</dbReference>
<organism evidence="6 7">
    <name type="scientific">Malaciobacter molluscorum LMG 25693</name>
    <dbReference type="NCBI Taxonomy" id="870501"/>
    <lineage>
        <taxon>Bacteria</taxon>
        <taxon>Pseudomonadati</taxon>
        <taxon>Campylobacterota</taxon>
        <taxon>Epsilonproteobacteria</taxon>
        <taxon>Campylobacterales</taxon>
        <taxon>Arcobacteraceae</taxon>
        <taxon>Malaciobacter</taxon>
    </lineage>
</organism>
<dbReference type="FunFam" id="3.30.70.270:FF:000001">
    <property type="entry name" value="Diguanylate cyclase domain protein"/>
    <property type="match status" value="1"/>
</dbReference>
<dbReference type="GO" id="GO:0052621">
    <property type="term" value="F:diguanylate cyclase activity"/>
    <property type="evidence" value="ECO:0007669"/>
    <property type="project" value="UniProtKB-EC"/>
</dbReference>
<dbReference type="NCBIfam" id="TIGR00254">
    <property type="entry name" value="GGDEF"/>
    <property type="match status" value="1"/>
</dbReference>
<dbReference type="Gene3D" id="3.30.70.270">
    <property type="match status" value="1"/>
</dbReference>
<dbReference type="PROSITE" id="PS50887">
    <property type="entry name" value="GGDEF"/>
    <property type="match status" value="1"/>
</dbReference>
<gene>
    <name evidence="5" type="ORF">AMOL_1793</name>
    <name evidence="6" type="ORF">CPU12_02700</name>
</gene>
<dbReference type="KEGG" id="amol:AMOL_1793"/>
<dbReference type="SUPFAM" id="SSF55073">
    <property type="entry name" value="Nucleotide cyclase"/>
    <property type="match status" value="1"/>
</dbReference>
<evidence type="ECO:0000313" key="5">
    <source>
        <dbReference type="EMBL" id="AXX92757.1"/>
    </source>
</evidence>
<evidence type="ECO:0000256" key="3">
    <source>
        <dbReference type="SAM" id="Coils"/>
    </source>
</evidence>
<dbReference type="RefSeq" id="WP_099341531.1">
    <property type="nucleotide sequence ID" value="NZ_CP032098.1"/>
</dbReference>
<dbReference type="InterPro" id="IPR000160">
    <property type="entry name" value="GGDEF_dom"/>
</dbReference>
<evidence type="ECO:0000313" key="8">
    <source>
        <dbReference type="Proteomes" id="UP000262712"/>
    </source>
</evidence>
<evidence type="ECO:0000313" key="6">
    <source>
        <dbReference type="EMBL" id="PHO19171.1"/>
    </source>
</evidence>
<dbReference type="AlphaFoldDB" id="A0A2G1DL26"/>
<sequence>MKTKIKNISKDTIKNLFLKNISPTPNEYHKEFCAVAKEYKLDIKECKQFKELVSRLNKQEQEEIKEKNISTFEELIPVLLNRVATKNLKTLTSLFKESITPSISIGLDEKIAKFSIKIGNSPALLFEEEIQKEMQEFITDRFEADKKIVREKTAEIAKLVTLMGQHLSEAIASSGESGTEVSNIKDEIKSIDLKENGIKELTNLQSKLINAAMSIENEMTQVGEKLSSGKSKVERLEAKIKHLEEELDKSRKQNLKDHLTGVLTRRAYEYEAKKIENNFNRNSTQYAIVFIDIDHFKAINDTYGHAGGDMILSTFGKILSKYTRDLDVVGRYGGEEFIVLIHFNLKRELLKYLKRIKNIVNENNFVFGKNKIKITFSAGVTIRNDHTSYESALQKSDMLLYNAKESGRNKIVLEDNTII</sequence>
<dbReference type="PANTHER" id="PTHR45138:SF9">
    <property type="entry name" value="DIGUANYLATE CYCLASE DGCM-RELATED"/>
    <property type="match status" value="1"/>
</dbReference>
<evidence type="ECO:0000256" key="1">
    <source>
        <dbReference type="ARBA" id="ARBA00012528"/>
    </source>
</evidence>
<dbReference type="GO" id="GO:0043709">
    <property type="term" value="P:cell adhesion involved in single-species biofilm formation"/>
    <property type="evidence" value="ECO:0007669"/>
    <property type="project" value="TreeGrafter"/>
</dbReference>
<feature type="coiled-coil region" evidence="3">
    <location>
        <begin position="198"/>
        <end position="253"/>
    </location>
</feature>
<dbReference type="GO" id="GO:0005886">
    <property type="term" value="C:plasma membrane"/>
    <property type="evidence" value="ECO:0007669"/>
    <property type="project" value="TreeGrafter"/>
</dbReference>
<dbReference type="InterPro" id="IPR050469">
    <property type="entry name" value="Diguanylate_Cyclase"/>
</dbReference>
<reference evidence="6 7" key="1">
    <citation type="submission" date="2017-09" db="EMBL/GenBank/DDBJ databases">
        <title>Arcobacter canalis sp. nov., a new species isolated from a water canal contaminated with urban sewage.</title>
        <authorList>
            <person name="Perez-Cataluna A."/>
            <person name="Salas-Masso N."/>
            <person name="Figueras M.J."/>
        </authorList>
    </citation>
    <scope>NUCLEOTIDE SEQUENCE [LARGE SCALE GENOMIC DNA]</scope>
    <source>
        <strain evidence="6 7">F98-3</strain>
    </source>
</reference>
<dbReference type="EMBL" id="NXFY01000002">
    <property type="protein sequence ID" value="PHO19171.1"/>
    <property type="molecule type" value="Genomic_DNA"/>
</dbReference>
<evidence type="ECO:0000259" key="4">
    <source>
        <dbReference type="PROSITE" id="PS50887"/>
    </source>
</evidence>
<dbReference type="EMBL" id="CP032098">
    <property type="protein sequence ID" value="AXX92757.1"/>
    <property type="molecule type" value="Genomic_DNA"/>
</dbReference>
<keyword evidence="3" id="KW-0175">Coiled coil</keyword>
<reference evidence="5 8" key="2">
    <citation type="submission" date="2018-08" db="EMBL/GenBank/DDBJ databases">
        <title>Complete genome of the Arcobacter molluscorum type strain LMG 25693.</title>
        <authorList>
            <person name="Miller W.G."/>
            <person name="Yee E."/>
            <person name="Bono J.L."/>
        </authorList>
    </citation>
    <scope>NUCLEOTIDE SEQUENCE [LARGE SCALE GENOMIC DNA]</scope>
    <source>
        <strain evidence="5 8">CECT 7696</strain>
    </source>
</reference>
<dbReference type="PANTHER" id="PTHR45138">
    <property type="entry name" value="REGULATORY COMPONENTS OF SENSORY TRANSDUCTION SYSTEM"/>
    <property type="match status" value="1"/>
</dbReference>
<dbReference type="CDD" id="cd01949">
    <property type="entry name" value="GGDEF"/>
    <property type="match status" value="1"/>
</dbReference>
<protein>
    <recommendedName>
        <fullName evidence="1">diguanylate cyclase</fullName>
        <ecNumber evidence="1">2.7.7.65</ecNumber>
    </recommendedName>
</protein>
<dbReference type="InterPro" id="IPR043128">
    <property type="entry name" value="Rev_trsase/Diguanyl_cyclase"/>
</dbReference>
<keyword evidence="7" id="KW-1185">Reference proteome</keyword>
<dbReference type="EC" id="2.7.7.65" evidence="1"/>
<evidence type="ECO:0000256" key="2">
    <source>
        <dbReference type="ARBA" id="ARBA00034247"/>
    </source>
</evidence>
<name>A0A2G1DL26_9BACT</name>
<dbReference type="Pfam" id="PF00990">
    <property type="entry name" value="GGDEF"/>
    <property type="match status" value="1"/>
</dbReference>
<dbReference type="Proteomes" id="UP000262712">
    <property type="component" value="Chromosome"/>
</dbReference>
<proteinExistence type="predicted"/>
<evidence type="ECO:0000313" key="7">
    <source>
        <dbReference type="Proteomes" id="UP000221222"/>
    </source>
</evidence>